<evidence type="ECO:0000313" key="1">
    <source>
        <dbReference type="EMBL" id="KAG1784464.1"/>
    </source>
</evidence>
<dbReference type="RefSeq" id="XP_041151949.1">
    <property type="nucleotide sequence ID" value="XM_041308021.1"/>
</dbReference>
<comment type="caution">
    <text evidence="1">The sequence shown here is derived from an EMBL/GenBank/DDBJ whole genome shotgun (WGS) entry which is preliminary data.</text>
</comment>
<organism evidence="1 2">
    <name type="scientific">Suillus plorans</name>
    <dbReference type="NCBI Taxonomy" id="116603"/>
    <lineage>
        <taxon>Eukaryota</taxon>
        <taxon>Fungi</taxon>
        <taxon>Dikarya</taxon>
        <taxon>Basidiomycota</taxon>
        <taxon>Agaricomycotina</taxon>
        <taxon>Agaricomycetes</taxon>
        <taxon>Agaricomycetidae</taxon>
        <taxon>Boletales</taxon>
        <taxon>Suillineae</taxon>
        <taxon>Suillaceae</taxon>
        <taxon>Suillus</taxon>
    </lineage>
</organism>
<gene>
    <name evidence="1" type="ORF">HD556DRAFT_1451751</name>
</gene>
<accession>A0A9P7A8M0</accession>
<dbReference type="GeneID" id="64601785"/>
<sequence length="198" mass="22633">MTAVSPINPTPQFSTASNMTLPLTHATCAIQEYPGTLLSQNHWIPTYIQSHSSRPIQLKDILVLEDQVQLMYHYTGVVDKILGVQGGCVDIRVQKDRSDGPIPPITLTMPLHYFQLPFHWRLKCAYQQLQLKITHFYHCSMLEPVYPQTVQGDLQAVLDSLAAEYPEGSCKGIPENLLEDDDYYFKVVDSRPHHYRYT</sequence>
<protein>
    <submittedName>
        <fullName evidence="1">Uncharacterized protein</fullName>
    </submittedName>
</protein>
<dbReference type="Proteomes" id="UP000719766">
    <property type="component" value="Unassembled WGS sequence"/>
</dbReference>
<dbReference type="AlphaFoldDB" id="A0A9P7A8M0"/>
<name>A0A9P7A8M0_9AGAM</name>
<dbReference type="OrthoDB" id="2633793at2759"/>
<proteinExistence type="predicted"/>
<evidence type="ECO:0000313" key="2">
    <source>
        <dbReference type="Proteomes" id="UP000719766"/>
    </source>
</evidence>
<dbReference type="EMBL" id="JABBWE010000144">
    <property type="protein sequence ID" value="KAG1784464.1"/>
    <property type="molecule type" value="Genomic_DNA"/>
</dbReference>
<reference evidence="1" key="1">
    <citation type="journal article" date="2020" name="New Phytol.">
        <title>Comparative genomics reveals dynamic genome evolution in host specialist ectomycorrhizal fungi.</title>
        <authorList>
            <person name="Lofgren L.A."/>
            <person name="Nguyen N.H."/>
            <person name="Vilgalys R."/>
            <person name="Ruytinx J."/>
            <person name="Liao H.L."/>
            <person name="Branco S."/>
            <person name="Kuo A."/>
            <person name="LaButti K."/>
            <person name="Lipzen A."/>
            <person name="Andreopoulos W."/>
            <person name="Pangilinan J."/>
            <person name="Riley R."/>
            <person name="Hundley H."/>
            <person name="Na H."/>
            <person name="Barry K."/>
            <person name="Grigoriev I.V."/>
            <person name="Stajich J.E."/>
            <person name="Kennedy P.G."/>
        </authorList>
    </citation>
    <scope>NUCLEOTIDE SEQUENCE</scope>
    <source>
        <strain evidence="1">S12</strain>
    </source>
</reference>
<keyword evidence="2" id="KW-1185">Reference proteome</keyword>